<protein>
    <submittedName>
        <fullName evidence="1">Uncharacterized protein</fullName>
    </submittedName>
</protein>
<comment type="caution">
    <text evidence="1">The sequence shown here is derived from an EMBL/GenBank/DDBJ whole genome shotgun (WGS) entry which is preliminary data.</text>
</comment>
<proteinExistence type="predicted"/>
<gene>
    <name evidence="1" type="ORF">S01H1_47126</name>
</gene>
<evidence type="ECO:0000313" key="1">
    <source>
        <dbReference type="EMBL" id="GAG19120.1"/>
    </source>
</evidence>
<dbReference type="GO" id="GO:0016603">
    <property type="term" value="F:glutaminyl-peptide cyclotransferase activity"/>
    <property type="evidence" value="ECO:0007669"/>
    <property type="project" value="InterPro"/>
</dbReference>
<sequence>MVLTGVFFIYHYSNLEPSNNSNVIPVYTYKVVNTYPHDQSAFTEGLVFEDGVLYEGTGL</sequence>
<name>X0VLK2_9ZZZZ</name>
<feature type="non-terminal residue" evidence="1">
    <location>
        <position position="59"/>
    </location>
</feature>
<accession>X0VLK2</accession>
<dbReference type="InterPro" id="IPR007788">
    <property type="entry name" value="QCT"/>
</dbReference>
<organism evidence="1">
    <name type="scientific">marine sediment metagenome</name>
    <dbReference type="NCBI Taxonomy" id="412755"/>
    <lineage>
        <taxon>unclassified sequences</taxon>
        <taxon>metagenomes</taxon>
        <taxon>ecological metagenomes</taxon>
    </lineage>
</organism>
<dbReference type="AlphaFoldDB" id="X0VLK2"/>
<dbReference type="EMBL" id="BARS01030206">
    <property type="protein sequence ID" value="GAG19120.1"/>
    <property type="molecule type" value="Genomic_DNA"/>
</dbReference>
<dbReference type="Pfam" id="PF05096">
    <property type="entry name" value="Glu_cyclase_2"/>
    <property type="match status" value="1"/>
</dbReference>
<reference evidence="1" key="1">
    <citation type="journal article" date="2014" name="Front. Microbiol.">
        <title>High frequency of phylogenetically diverse reductive dehalogenase-homologous genes in deep subseafloor sedimentary metagenomes.</title>
        <authorList>
            <person name="Kawai M."/>
            <person name="Futagami T."/>
            <person name="Toyoda A."/>
            <person name="Takaki Y."/>
            <person name="Nishi S."/>
            <person name="Hori S."/>
            <person name="Arai W."/>
            <person name="Tsubouchi T."/>
            <person name="Morono Y."/>
            <person name="Uchiyama I."/>
            <person name="Ito T."/>
            <person name="Fujiyama A."/>
            <person name="Inagaki F."/>
            <person name="Takami H."/>
        </authorList>
    </citation>
    <scope>NUCLEOTIDE SEQUENCE</scope>
    <source>
        <strain evidence="1">Expedition CK06-06</strain>
    </source>
</reference>